<dbReference type="EMBL" id="JACHXF010000004">
    <property type="protein sequence ID" value="MBB3094909.1"/>
    <property type="molecule type" value="Genomic_DNA"/>
</dbReference>
<keyword evidence="1" id="KW-0175">Coiled coil</keyword>
<evidence type="ECO:0000256" key="1">
    <source>
        <dbReference type="SAM" id="Coils"/>
    </source>
</evidence>
<evidence type="ECO:0000313" key="2">
    <source>
        <dbReference type="EMBL" id="MBB3094909.1"/>
    </source>
</evidence>
<protein>
    <submittedName>
        <fullName evidence="2">Uncharacterized protein</fullName>
    </submittedName>
</protein>
<comment type="caution">
    <text evidence="2">The sequence shown here is derived from an EMBL/GenBank/DDBJ whole genome shotgun (WGS) entry which is preliminary data.</text>
</comment>
<proteinExistence type="predicted"/>
<keyword evidence="3" id="KW-1185">Reference proteome</keyword>
<sequence>MSPGSTLAADTELERLEKAVAAISANLVELDQNPDRQELGRTRLTGRTAAAWSDAGEALAQLWQGHRLLGDVITRARALRGHGDRALKRMSDADRAAYQHEVLGHSITLATATVPLAQRGLLGSGQVSTTCTPAELLAGMEAAFTTAVAVVTAAGDAWRRAVPAAADAAAALSRARSLTRQAGAGTLAAEAERLLDEADRLLGDITGTLASDPLGADTASLNRVRALIARADAERTSATELRESLTQRLHDARGLAAEVDAAARDAATVLDAVAGRFPGHRVATVRGDSLLPDLVAIEALAAAGHWALISPRLSAWARQARQRLADLRDARARNAHLLAERNELRGRLDAYRAKALSRGLGEDPGLGPLAETARDALFSAPCDLTAARAAVDAYQDALSATIAAREAR</sequence>
<reference evidence="2 3" key="1">
    <citation type="submission" date="2020-08" db="EMBL/GenBank/DDBJ databases">
        <title>Genomic Encyclopedia of Type Strains, Phase III (KMG-III): the genomes of soil and plant-associated and newly described type strains.</title>
        <authorList>
            <person name="Whitman W."/>
        </authorList>
    </citation>
    <scope>NUCLEOTIDE SEQUENCE [LARGE SCALE GENOMIC DNA]</scope>
    <source>
        <strain evidence="2 3">CECT 3287</strain>
    </source>
</reference>
<dbReference type="Proteomes" id="UP000590749">
    <property type="component" value="Unassembled WGS sequence"/>
</dbReference>
<organism evidence="2 3">
    <name type="scientific">Actinoplanes campanulatus</name>
    <dbReference type="NCBI Taxonomy" id="113559"/>
    <lineage>
        <taxon>Bacteria</taxon>
        <taxon>Bacillati</taxon>
        <taxon>Actinomycetota</taxon>
        <taxon>Actinomycetes</taxon>
        <taxon>Micromonosporales</taxon>
        <taxon>Micromonosporaceae</taxon>
        <taxon>Actinoplanes</taxon>
    </lineage>
</organism>
<gene>
    <name evidence="2" type="ORF">FHR83_002572</name>
</gene>
<feature type="coiled-coil region" evidence="1">
    <location>
        <begin position="327"/>
        <end position="354"/>
    </location>
</feature>
<name>A0A7W5AF89_9ACTN</name>
<dbReference type="AlphaFoldDB" id="A0A7W5AF89"/>
<accession>A0A7W5AF89</accession>
<dbReference type="RefSeq" id="WP_183219165.1">
    <property type="nucleotide sequence ID" value="NZ_BMPW01000003.1"/>
</dbReference>
<evidence type="ECO:0000313" key="3">
    <source>
        <dbReference type="Proteomes" id="UP000590749"/>
    </source>
</evidence>